<keyword evidence="2" id="KW-1185">Reference proteome</keyword>
<accession>A0A3N4HRV4</accession>
<protein>
    <submittedName>
        <fullName evidence="1">Uncharacterized protein</fullName>
    </submittedName>
</protein>
<proteinExistence type="predicted"/>
<sequence>MSSKSQNSNLVPPAPGFEPICHVCIRMFASRPEKFTHDPSSKHRECVLCARDFCERHASIKHMENKAEFERYPVCEINHETYWRNHNGIGSLTPFRTVEEYKENCESDTD</sequence>
<reference evidence="1 2" key="1">
    <citation type="journal article" date="2018" name="Nat. Ecol. Evol.">
        <title>Pezizomycetes genomes reveal the molecular basis of ectomycorrhizal truffle lifestyle.</title>
        <authorList>
            <person name="Murat C."/>
            <person name="Payen T."/>
            <person name="Noel B."/>
            <person name="Kuo A."/>
            <person name="Morin E."/>
            <person name="Chen J."/>
            <person name="Kohler A."/>
            <person name="Krizsan K."/>
            <person name="Balestrini R."/>
            <person name="Da Silva C."/>
            <person name="Montanini B."/>
            <person name="Hainaut M."/>
            <person name="Levati E."/>
            <person name="Barry K.W."/>
            <person name="Belfiori B."/>
            <person name="Cichocki N."/>
            <person name="Clum A."/>
            <person name="Dockter R.B."/>
            <person name="Fauchery L."/>
            <person name="Guy J."/>
            <person name="Iotti M."/>
            <person name="Le Tacon F."/>
            <person name="Lindquist E.A."/>
            <person name="Lipzen A."/>
            <person name="Malagnac F."/>
            <person name="Mello A."/>
            <person name="Molinier V."/>
            <person name="Miyauchi S."/>
            <person name="Poulain J."/>
            <person name="Riccioni C."/>
            <person name="Rubini A."/>
            <person name="Sitrit Y."/>
            <person name="Splivallo R."/>
            <person name="Traeger S."/>
            <person name="Wang M."/>
            <person name="Zifcakova L."/>
            <person name="Wipf D."/>
            <person name="Zambonelli A."/>
            <person name="Paolocci F."/>
            <person name="Nowrousian M."/>
            <person name="Ottonello S."/>
            <person name="Baldrian P."/>
            <person name="Spatafora J.W."/>
            <person name="Henrissat B."/>
            <person name="Nagy L.G."/>
            <person name="Aury J.M."/>
            <person name="Wincker P."/>
            <person name="Grigoriev I.V."/>
            <person name="Bonfante P."/>
            <person name="Martin F.M."/>
        </authorList>
    </citation>
    <scope>NUCLEOTIDE SEQUENCE [LARGE SCALE GENOMIC DNA]</scope>
    <source>
        <strain evidence="1 2">RN42</strain>
    </source>
</reference>
<evidence type="ECO:0000313" key="2">
    <source>
        <dbReference type="Proteomes" id="UP000275078"/>
    </source>
</evidence>
<dbReference type="OrthoDB" id="3552571at2759"/>
<name>A0A3N4HRV4_ASCIM</name>
<evidence type="ECO:0000313" key="1">
    <source>
        <dbReference type="EMBL" id="RPA76027.1"/>
    </source>
</evidence>
<organism evidence="1 2">
    <name type="scientific">Ascobolus immersus RN42</name>
    <dbReference type="NCBI Taxonomy" id="1160509"/>
    <lineage>
        <taxon>Eukaryota</taxon>
        <taxon>Fungi</taxon>
        <taxon>Dikarya</taxon>
        <taxon>Ascomycota</taxon>
        <taxon>Pezizomycotina</taxon>
        <taxon>Pezizomycetes</taxon>
        <taxon>Pezizales</taxon>
        <taxon>Ascobolaceae</taxon>
        <taxon>Ascobolus</taxon>
    </lineage>
</organism>
<dbReference type="Proteomes" id="UP000275078">
    <property type="component" value="Unassembled WGS sequence"/>
</dbReference>
<gene>
    <name evidence="1" type="ORF">BJ508DRAFT_417753</name>
</gene>
<dbReference type="AlphaFoldDB" id="A0A3N4HRV4"/>
<dbReference type="EMBL" id="ML119752">
    <property type="protein sequence ID" value="RPA76027.1"/>
    <property type="molecule type" value="Genomic_DNA"/>
</dbReference>